<reference evidence="1 2" key="1">
    <citation type="submission" date="2015-10" db="EMBL/GenBank/DDBJ databases">
        <title>Large-scale maps of variable infection efficiencies in aquatic Bacteriodetes phage-host model systems.</title>
        <authorList>
            <person name="Holmfeldt K."/>
            <person name="Solonenko N."/>
            <person name="Howard-Varona C."/>
            <person name="Moreno M."/>
            <person name="Malmstrom R.R."/>
            <person name="Blow M.J."/>
            <person name="Sullivan M.B."/>
        </authorList>
    </citation>
    <scope>NUCLEOTIDE SEQUENCE [LARGE SCALE GENOMIC DNA]</scope>
</reference>
<proteinExistence type="predicted"/>
<evidence type="ECO:0000313" key="1">
    <source>
        <dbReference type="EMBL" id="ALO80200.1"/>
    </source>
</evidence>
<evidence type="ECO:0000313" key="2">
    <source>
        <dbReference type="Proteomes" id="UP000229115"/>
    </source>
</evidence>
<protein>
    <submittedName>
        <fullName evidence="1">Uncharacterized protein</fullName>
    </submittedName>
</protein>
<sequence>METKSKSIFSKIVKYSDLVQAMVDGLTKEWVKVDMSTFGEYRVENKKGILGYFSSPKKVCYGCAATNTLCELMGKPFPVDTVGLNYKRAETLNLTRAELTSFELSVDDLRKGHIISSTELFLDYMQWGNSSISESERDAILSIAGKMDLPLMYCKDLEQLNKYQLFATELKNNNL</sequence>
<name>A0A0S2MW99_9CAUD</name>
<organism evidence="1 2">
    <name type="scientific">Cellulophaga phage phi4:1_13</name>
    <dbReference type="NCBI Taxonomy" id="1747284"/>
    <lineage>
        <taxon>Viruses</taxon>
        <taxon>Duplodnaviria</taxon>
        <taxon>Heunggongvirae</taxon>
        <taxon>Uroviricota</taxon>
        <taxon>Caudoviricetes</taxon>
        <taxon>Lightbulbvirus</taxon>
        <taxon>Lightbulbvirus Cba41</taxon>
    </lineage>
</organism>
<gene>
    <name evidence="1" type="ORF">Phi4113_191</name>
</gene>
<accession>A0A0S2MW99</accession>
<dbReference type="Proteomes" id="UP000229115">
    <property type="component" value="Segment"/>
</dbReference>
<dbReference type="EMBL" id="KT962245">
    <property type="protein sequence ID" value="ALO80200.1"/>
    <property type="molecule type" value="Genomic_RNA"/>
</dbReference>